<dbReference type="Pfam" id="PF12848">
    <property type="entry name" value="ABC_tran_Xtn"/>
    <property type="match status" value="1"/>
</dbReference>
<evidence type="ECO:0000256" key="3">
    <source>
        <dbReference type="ARBA" id="ARBA00022840"/>
    </source>
</evidence>
<feature type="coiled-coil region" evidence="4">
    <location>
        <begin position="530"/>
        <end position="624"/>
    </location>
</feature>
<dbReference type="GO" id="GO:0003677">
    <property type="term" value="F:DNA binding"/>
    <property type="evidence" value="ECO:0007669"/>
    <property type="project" value="InterPro"/>
</dbReference>
<evidence type="ECO:0000313" key="7">
    <source>
        <dbReference type="EMBL" id="OXT08781.1"/>
    </source>
</evidence>
<dbReference type="Proteomes" id="UP000215301">
    <property type="component" value="Unassembled WGS sequence"/>
</dbReference>
<organism evidence="7 9">
    <name type="scientific">Thermoanaerobacterium thermosaccharolyticum</name>
    <name type="common">Clostridium thermosaccharolyticum</name>
    <dbReference type="NCBI Taxonomy" id="1517"/>
    <lineage>
        <taxon>Bacteria</taxon>
        <taxon>Bacillati</taxon>
        <taxon>Bacillota</taxon>
        <taxon>Clostridia</taxon>
        <taxon>Thermoanaerobacterales</taxon>
        <taxon>Thermoanaerobacteraceae</taxon>
        <taxon>Thermoanaerobacterium</taxon>
    </lineage>
</organism>
<evidence type="ECO:0000313" key="6">
    <source>
        <dbReference type="EMBL" id="AST56813.1"/>
    </source>
</evidence>
<evidence type="ECO:0000313" key="9">
    <source>
        <dbReference type="Proteomes" id="UP000215301"/>
    </source>
</evidence>
<dbReference type="InterPro" id="IPR032781">
    <property type="entry name" value="ABC_tran_Xtn"/>
</dbReference>
<feature type="domain" description="ABC transporter" evidence="5">
    <location>
        <begin position="323"/>
        <end position="541"/>
    </location>
</feature>
<gene>
    <name evidence="7" type="ORF">CE561_04170</name>
    <name evidence="6" type="ORF">Thert_00645</name>
</gene>
<dbReference type="EMBL" id="CP016893">
    <property type="protein sequence ID" value="AST56813.1"/>
    <property type="molecule type" value="Genomic_DNA"/>
</dbReference>
<dbReference type="Pfam" id="PF00005">
    <property type="entry name" value="ABC_tran"/>
    <property type="match status" value="2"/>
</dbReference>
<accession>A0A231VLD9</accession>
<dbReference type="PROSITE" id="PS50893">
    <property type="entry name" value="ABC_TRANSPORTER_2"/>
    <property type="match status" value="2"/>
</dbReference>
<dbReference type="FunFam" id="3.40.50.300:FF:000309">
    <property type="entry name" value="ABC transporter ATP-binding protein"/>
    <property type="match status" value="1"/>
</dbReference>
<dbReference type="InterPro" id="IPR037118">
    <property type="entry name" value="Val-tRNA_synth_C_sf"/>
</dbReference>
<evidence type="ECO:0000259" key="5">
    <source>
        <dbReference type="PROSITE" id="PS50893"/>
    </source>
</evidence>
<dbReference type="Gene3D" id="3.40.50.300">
    <property type="entry name" value="P-loop containing nucleotide triphosphate hydrolases"/>
    <property type="match status" value="2"/>
</dbReference>
<dbReference type="InterPro" id="IPR027417">
    <property type="entry name" value="P-loop_NTPase"/>
</dbReference>
<dbReference type="NCBIfam" id="NF000355">
    <property type="entry name" value="ribo_prot_ABC_F"/>
    <property type="match status" value="1"/>
</dbReference>
<sequence>MAIITANNVSLSYGINTILENISFIVNEGDKIGVVGDNGAGKSTLFKLIVKDLQPDSGNISMPLINIGYLEQNAYISSSKSIYDEVKTVFLDTINLEKNIKDLEKEIACTKDESKLNKLLNDYSKLTDEYNKREGYSIDSRVRGVLIGLGFQPQQFDTPVSVLSGGQKTRLMLAKALLKNPDVLLLDEPTNHLDIPSIEWLEQYLKFYRGTVLVISHDRFFLDRIANKIFEIENKTLRSYEGNYSEYVKKKNEELNIKIKAYEEQQKEIKRIQEMIMIQKNRRREKSVKMAESKQKLLDKMEKIDKPVINSGTIKLSFDFDEKSGNDILKVADLSLSFDRPIFHDISFEVYKGDRIAILGPNGVGKTSLLKIIVGELKNYEGSVNLGTNVIIGYYQQEFTNLNDDKMVIDEIWDENPYLSQTEIRTLLGSFLFSGDDVFKIIGKLSGGEKARVSLLKLILSKANFLLLDEPTNHLDLKSKEVLEKALLDFGGTLLFVSHDRYFIDKIATKVLELSSDSIKEYYGNYSYYVEKKNENNKSEEEQEKKTKTQIKNEKIRERLKQKEAKKQKEYLSSIENEIIETEGMIKELEEKMCDPDIYKSGEIIDTQSKYNMLKEKLENLYEEWEKLSG</sequence>
<dbReference type="GO" id="GO:0005524">
    <property type="term" value="F:ATP binding"/>
    <property type="evidence" value="ECO:0007669"/>
    <property type="project" value="UniProtKB-KW"/>
</dbReference>
<dbReference type="Proteomes" id="UP000214975">
    <property type="component" value="Chromosome"/>
</dbReference>
<keyword evidence="4" id="KW-0175">Coiled coil</keyword>
<dbReference type="EMBL" id="NKHD01000010">
    <property type="protein sequence ID" value="OXT08781.1"/>
    <property type="molecule type" value="Genomic_DNA"/>
</dbReference>
<keyword evidence="1" id="KW-0677">Repeat</keyword>
<proteinExistence type="predicted"/>
<dbReference type="SUPFAM" id="SSF52540">
    <property type="entry name" value="P-loop containing nucleoside triphosphate hydrolases"/>
    <property type="match status" value="2"/>
</dbReference>
<dbReference type="PANTHER" id="PTHR42855:SF2">
    <property type="entry name" value="DRUG RESISTANCE ABC TRANSPORTER,ATP-BINDING PROTEIN"/>
    <property type="match status" value="1"/>
</dbReference>
<reference evidence="7 9" key="2">
    <citation type="submission" date="2017-06" db="EMBL/GenBank/DDBJ databases">
        <title>Isolation and characterization of a thermophilic and butanogenic Thermoanaerobacterium thermosaccharolyticum M5 capable of efficient degradation of hemicellulose.</title>
        <authorList>
            <person name="Xin F."/>
            <person name="Jiang Y."/>
        </authorList>
    </citation>
    <scope>NUCLEOTIDE SEQUENCE [LARGE SCALE GENOMIC DNA]</scope>
    <source>
        <strain evidence="7 9">M5</strain>
    </source>
</reference>
<evidence type="ECO:0000256" key="4">
    <source>
        <dbReference type="SAM" id="Coils"/>
    </source>
</evidence>
<dbReference type="CDD" id="cd03221">
    <property type="entry name" value="ABCF_EF-3"/>
    <property type="match status" value="2"/>
</dbReference>
<evidence type="ECO:0000256" key="1">
    <source>
        <dbReference type="ARBA" id="ARBA00022737"/>
    </source>
</evidence>
<reference evidence="6 8" key="1">
    <citation type="submission" date="2016-08" db="EMBL/GenBank/DDBJ databases">
        <title>A novel genetic cassette of butanologenic Thermoanaerobacterium thermosaccharolyticum that directly convert cellulose to butanol.</title>
        <authorList>
            <person name="Li T."/>
            <person name="He J."/>
        </authorList>
    </citation>
    <scope>NUCLEOTIDE SEQUENCE [LARGE SCALE GENOMIC DNA]</scope>
    <source>
        <strain evidence="6 8">TG57</strain>
    </source>
</reference>
<dbReference type="PANTHER" id="PTHR42855">
    <property type="entry name" value="ABC TRANSPORTER ATP-BINDING SUBUNIT"/>
    <property type="match status" value="1"/>
</dbReference>
<dbReference type="InterPro" id="IPR051309">
    <property type="entry name" value="ABCF_ATPase"/>
</dbReference>
<dbReference type="RefSeq" id="WP_094044295.1">
    <property type="nucleotide sequence ID" value="NZ_CP016893.1"/>
</dbReference>
<keyword evidence="2" id="KW-0547">Nucleotide-binding</keyword>
<protein>
    <submittedName>
        <fullName evidence="7">Thiamine ABC transporter substrate-binding protein</fullName>
    </submittedName>
</protein>
<evidence type="ECO:0000313" key="8">
    <source>
        <dbReference type="Proteomes" id="UP000214975"/>
    </source>
</evidence>
<dbReference type="PROSITE" id="PS00211">
    <property type="entry name" value="ABC_TRANSPORTER_1"/>
    <property type="match status" value="2"/>
</dbReference>
<feature type="coiled-coil region" evidence="4">
    <location>
        <begin position="245"/>
        <end position="282"/>
    </location>
</feature>
<keyword evidence="3" id="KW-0067">ATP-binding</keyword>
<dbReference type="InterPro" id="IPR017871">
    <property type="entry name" value="ABC_transporter-like_CS"/>
</dbReference>
<dbReference type="InterPro" id="IPR032524">
    <property type="entry name" value="ABC_tran_C"/>
</dbReference>
<dbReference type="InterPro" id="IPR003439">
    <property type="entry name" value="ABC_transporter-like_ATP-bd"/>
</dbReference>
<dbReference type="Gene3D" id="1.10.287.380">
    <property type="entry name" value="Valyl-tRNA synthetase, C-terminal domain"/>
    <property type="match status" value="1"/>
</dbReference>
<dbReference type="GO" id="GO:0016887">
    <property type="term" value="F:ATP hydrolysis activity"/>
    <property type="evidence" value="ECO:0007669"/>
    <property type="project" value="InterPro"/>
</dbReference>
<evidence type="ECO:0000256" key="2">
    <source>
        <dbReference type="ARBA" id="ARBA00022741"/>
    </source>
</evidence>
<name>A0A231VLD9_THETR</name>
<dbReference type="AlphaFoldDB" id="A0A231VLD9"/>
<dbReference type="Pfam" id="PF16326">
    <property type="entry name" value="ABC_tran_CTD"/>
    <property type="match status" value="1"/>
</dbReference>
<dbReference type="InterPro" id="IPR003593">
    <property type="entry name" value="AAA+_ATPase"/>
</dbReference>
<feature type="domain" description="ABC transporter" evidence="5">
    <location>
        <begin position="4"/>
        <end position="259"/>
    </location>
</feature>
<dbReference type="SMART" id="SM00382">
    <property type="entry name" value="AAA"/>
    <property type="match status" value="2"/>
</dbReference>
<dbReference type="FunFam" id="3.40.50.300:FF:000011">
    <property type="entry name" value="Putative ABC transporter ATP-binding component"/>
    <property type="match status" value="1"/>
</dbReference>
<feature type="coiled-coil region" evidence="4">
    <location>
        <begin position="93"/>
        <end position="129"/>
    </location>
</feature>